<organism evidence="2 3">
    <name type="scientific">Clostridium botulinum D str. 1873</name>
    <dbReference type="NCBI Taxonomy" id="592027"/>
    <lineage>
        <taxon>Bacteria</taxon>
        <taxon>Bacillati</taxon>
        <taxon>Bacillota</taxon>
        <taxon>Clostridia</taxon>
        <taxon>Eubacteriales</taxon>
        <taxon>Clostridiaceae</taxon>
        <taxon>Clostridium</taxon>
    </lineage>
</organism>
<protein>
    <recommendedName>
        <fullName evidence="4">Phage protein</fullName>
    </recommendedName>
</protein>
<reference evidence="2 3" key="1">
    <citation type="submission" date="2009-10" db="EMBL/GenBank/DDBJ databases">
        <authorList>
            <person name="Shrivastava S."/>
            <person name="Brinkac L.B."/>
            <person name="Brown J.L."/>
            <person name="Bruce D.B."/>
            <person name="Detter C."/>
            <person name="Green L.D."/>
            <person name="Munk C.A."/>
            <person name="Rogers Y.C."/>
            <person name="Tapia R."/>
            <person name="Saunders E.S."/>
            <person name="Sims D.R."/>
            <person name="Smith L.A."/>
            <person name="Smith T.J."/>
            <person name="Sutton G."/>
            <person name="Brettin T."/>
        </authorList>
    </citation>
    <scope>NUCLEOTIDE SEQUENCE [LARGE SCALE GENOMIC DNA]</scope>
    <source>
        <strain evidence="3">D str. 1873</strain>
    </source>
</reference>
<accession>A0A9P2LKC2</accession>
<keyword evidence="1" id="KW-0812">Transmembrane</keyword>
<proteinExistence type="predicted"/>
<evidence type="ECO:0000313" key="3">
    <source>
        <dbReference type="Proteomes" id="UP000006160"/>
    </source>
</evidence>
<feature type="transmembrane region" description="Helical" evidence="1">
    <location>
        <begin position="6"/>
        <end position="29"/>
    </location>
</feature>
<evidence type="ECO:0000313" key="2">
    <source>
        <dbReference type="EMBL" id="EES90295.1"/>
    </source>
</evidence>
<dbReference type="AlphaFoldDB" id="A0A9P2LKC2"/>
<evidence type="ECO:0000256" key="1">
    <source>
        <dbReference type="SAM" id="Phobius"/>
    </source>
</evidence>
<gene>
    <name evidence="2" type="ORF">CLG_B2279</name>
</gene>
<keyword evidence="1" id="KW-0472">Membrane</keyword>
<name>A0A9P2LKC2_CLOBO</name>
<comment type="caution">
    <text evidence="2">The sequence shown here is derived from an EMBL/GenBank/DDBJ whole genome shotgun (WGS) entry which is preliminary data.</text>
</comment>
<dbReference type="EMBL" id="ACSJ01000017">
    <property type="protein sequence ID" value="EES90295.1"/>
    <property type="molecule type" value="Genomic_DNA"/>
</dbReference>
<dbReference type="Proteomes" id="UP000006160">
    <property type="component" value="Unassembled WGS sequence"/>
</dbReference>
<sequence length="119" mass="13556">MKEQIMALVFKSIVTILTAILSIIIPYFIAKFKAYIEEKGKAVQYNRALGIARGMYFGLEDEFKDIEKSGDIKKEEMKNRLLKIFPTLTDVELDSINKDICHTIDTGIKELNSPIAINK</sequence>
<evidence type="ECO:0008006" key="4">
    <source>
        <dbReference type="Google" id="ProtNLM"/>
    </source>
</evidence>
<keyword evidence="1" id="KW-1133">Transmembrane helix</keyword>